<feature type="compositionally biased region" description="Polar residues" evidence="1">
    <location>
        <begin position="28"/>
        <end position="40"/>
    </location>
</feature>
<feature type="region of interest" description="Disordered" evidence="1">
    <location>
        <begin position="9"/>
        <end position="58"/>
    </location>
</feature>
<proteinExistence type="predicted"/>
<comment type="caution">
    <text evidence="2">The sequence shown here is derived from an EMBL/GenBank/DDBJ whole genome shotgun (WGS) entry which is preliminary data.</text>
</comment>
<protein>
    <submittedName>
        <fullName evidence="2">Uncharacterized protein</fullName>
    </submittedName>
</protein>
<dbReference type="RefSeq" id="WP_289214817.1">
    <property type="nucleotide sequence ID" value="NZ_JAPVRC010000002.1"/>
</dbReference>
<dbReference type="EMBL" id="JBHTBY010000017">
    <property type="protein sequence ID" value="MFC7322426.1"/>
    <property type="molecule type" value="Genomic_DNA"/>
</dbReference>
<organism evidence="2 3">
    <name type="scientific">Halobacillus campisalis</name>
    <dbReference type="NCBI Taxonomy" id="435909"/>
    <lineage>
        <taxon>Bacteria</taxon>
        <taxon>Bacillati</taxon>
        <taxon>Bacillota</taxon>
        <taxon>Bacilli</taxon>
        <taxon>Bacillales</taxon>
        <taxon>Bacillaceae</taxon>
        <taxon>Halobacillus</taxon>
    </lineage>
</organism>
<evidence type="ECO:0000256" key="1">
    <source>
        <dbReference type="SAM" id="MobiDB-lite"/>
    </source>
</evidence>
<feature type="compositionally biased region" description="Acidic residues" evidence="1">
    <location>
        <begin position="18"/>
        <end position="27"/>
    </location>
</feature>
<evidence type="ECO:0000313" key="2">
    <source>
        <dbReference type="EMBL" id="MFC7322426.1"/>
    </source>
</evidence>
<name>A0ABW2K8R4_9BACI</name>
<dbReference type="Proteomes" id="UP001596494">
    <property type="component" value="Unassembled WGS sequence"/>
</dbReference>
<keyword evidence="3" id="KW-1185">Reference proteome</keyword>
<reference evidence="3" key="1">
    <citation type="journal article" date="2019" name="Int. J. Syst. Evol. Microbiol.">
        <title>The Global Catalogue of Microorganisms (GCM) 10K type strain sequencing project: providing services to taxonomists for standard genome sequencing and annotation.</title>
        <authorList>
            <consortium name="The Broad Institute Genomics Platform"/>
            <consortium name="The Broad Institute Genome Sequencing Center for Infectious Disease"/>
            <person name="Wu L."/>
            <person name="Ma J."/>
        </authorList>
    </citation>
    <scope>NUCLEOTIDE SEQUENCE [LARGE SCALE GENOMIC DNA]</scope>
    <source>
        <strain evidence="3">CCUG 73951</strain>
    </source>
</reference>
<gene>
    <name evidence="2" type="ORF">ACFQMN_16295</name>
</gene>
<sequence length="117" mass="12500">MLHQALLLLGACTNTSNEGEETDENQTSEESSPTNTSASSDAGAGDKDSVTLEEMDDFQVGDSQDTQSLIHSFIPHESKNTPVVMVAGLGLVANIYEKALQIIVMAGPMIFRKPAIF</sequence>
<evidence type="ECO:0000313" key="3">
    <source>
        <dbReference type="Proteomes" id="UP001596494"/>
    </source>
</evidence>
<accession>A0ABW2K8R4</accession>